<gene>
    <name evidence="2" type="ORF">UTRI_06192_B</name>
</gene>
<name>A0A5C3EH45_9BASI</name>
<sequence>MLILLPPFLLSILFLTAQTCFAAIDSLDVAVNQHRPYRAGTLSSQAAAQQEASEMERLLGIPVGHLQPIHAISPNDADAIARHLQSQDSRYMWVAGVQGQRASTFASPYTAERPGTGARERRVLFFRVHQRGIVVPMFHSGIREAILPGRQGNFWQYLNQHATMRKEELVRAFPGLRALGM</sequence>
<feature type="signal peptide" evidence="1">
    <location>
        <begin position="1"/>
        <end position="22"/>
    </location>
</feature>
<protein>
    <submittedName>
        <fullName evidence="2">Uncharacterized protein</fullName>
    </submittedName>
</protein>
<evidence type="ECO:0000256" key="1">
    <source>
        <dbReference type="SAM" id="SignalP"/>
    </source>
</evidence>
<dbReference type="AlphaFoldDB" id="A0A5C3EH45"/>
<evidence type="ECO:0000313" key="3">
    <source>
        <dbReference type="Proteomes" id="UP000324022"/>
    </source>
</evidence>
<accession>A0A5C3EH45</accession>
<organism evidence="2 3">
    <name type="scientific">Ustilago trichophora</name>
    <dbReference type="NCBI Taxonomy" id="86804"/>
    <lineage>
        <taxon>Eukaryota</taxon>
        <taxon>Fungi</taxon>
        <taxon>Dikarya</taxon>
        <taxon>Basidiomycota</taxon>
        <taxon>Ustilaginomycotina</taxon>
        <taxon>Ustilaginomycetes</taxon>
        <taxon>Ustilaginales</taxon>
        <taxon>Ustilaginaceae</taxon>
        <taxon>Ustilago</taxon>
    </lineage>
</organism>
<feature type="chain" id="PRO_5022747994" evidence="1">
    <location>
        <begin position="23"/>
        <end position="181"/>
    </location>
</feature>
<dbReference type="Proteomes" id="UP000324022">
    <property type="component" value="Unassembled WGS sequence"/>
</dbReference>
<proteinExistence type="predicted"/>
<evidence type="ECO:0000313" key="2">
    <source>
        <dbReference type="EMBL" id="SPO29913.1"/>
    </source>
</evidence>
<keyword evidence="3" id="KW-1185">Reference proteome</keyword>
<reference evidence="2 3" key="1">
    <citation type="submission" date="2018-03" db="EMBL/GenBank/DDBJ databases">
        <authorList>
            <person name="Guldener U."/>
        </authorList>
    </citation>
    <scope>NUCLEOTIDE SEQUENCE [LARGE SCALE GENOMIC DNA]</scope>
    <source>
        <strain evidence="2 3">NBRC100155</strain>
    </source>
</reference>
<keyword evidence="1" id="KW-0732">Signal</keyword>
<dbReference type="EMBL" id="OOIN01000030">
    <property type="protein sequence ID" value="SPO29913.1"/>
    <property type="molecule type" value="Genomic_DNA"/>
</dbReference>